<evidence type="ECO:0000256" key="1">
    <source>
        <dbReference type="SAM" id="SignalP"/>
    </source>
</evidence>
<dbReference type="EMBL" id="PKSL01000007">
    <property type="protein sequence ID" value="POW16429.1"/>
    <property type="molecule type" value="Genomic_DNA"/>
</dbReference>
<dbReference type="VEuPathDB" id="FungiDB:PSHT_05830"/>
<dbReference type="VEuPathDB" id="FungiDB:PSTT_01258"/>
<evidence type="ECO:0000313" key="3">
    <source>
        <dbReference type="Proteomes" id="UP000239156"/>
    </source>
</evidence>
<sequence length="108" mass="11741">MQIWKRPIVILIFIGGITLTCGAVKHSSSCVVSKLTAAPVDGVSQKICGEAGCTKTYYPEVKIYCGGCGGVGTETRTACYDHDRSQEYRYVYSAYDTVPRDGPNFDMA</sequence>
<gene>
    <name evidence="2" type="ORF">PSTT_01258</name>
</gene>
<evidence type="ECO:0000313" key="2">
    <source>
        <dbReference type="EMBL" id="POW16429.1"/>
    </source>
</evidence>
<evidence type="ECO:0008006" key="4">
    <source>
        <dbReference type="Google" id="ProtNLM"/>
    </source>
</evidence>
<dbReference type="Proteomes" id="UP000239156">
    <property type="component" value="Unassembled WGS sequence"/>
</dbReference>
<accession>A0A2S4W3W4</accession>
<proteinExistence type="predicted"/>
<comment type="caution">
    <text evidence="2">The sequence shown here is derived from an EMBL/GenBank/DDBJ whole genome shotgun (WGS) entry which is preliminary data.</text>
</comment>
<reference evidence="2" key="1">
    <citation type="submission" date="2017-12" db="EMBL/GenBank/DDBJ databases">
        <title>Gene loss provides genomic basis for host adaptation in cereal stripe rust fungi.</title>
        <authorList>
            <person name="Xia C."/>
        </authorList>
    </citation>
    <scope>NUCLEOTIDE SEQUENCE [LARGE SCALE GENOMIC DNA]</scope>
    <source>
        <strain evidence="2">93-210</strain>
    </source>
</reference>
<organism evidence="2 3">
    <name type="scientific">Puccinia striiformis</name>
    <dbReference type="NCBI Taxonomy" id="27350"/>
    <lineage>
        <taxon>Eukaryota</taxon>
        <taxon>Fungi</taxon>
        <taxon>Dikarya</taxon>
        <taxon>Basidiomycota</taxon>
        <taxon>Pucciniomycotina</taxon>
        <taxon>Pucciniomycetes</taxon>
        <taxon>Pucciniales</taxon>
        <taxon>Pucciniaceae</taxon>
        <taxon>Puccinia</taxon>
    </lineage>
</organism>
<keyword evidence="1" id="KW-0732">Signal</keyword>
<protein>
    <recommendedName>
        <fullName evidence="4">Secreted protein</fullName>
    </recommendedName>
</protein>
<dbReference type="AlphaFoldDB" id="A0A2S4W3W4"/>
<keyword evidence="3" id="KW-1185">Reference proteome</keyword>
<feature type="non-terminal residue" evidence="2">
    <location>
        <position position="108"/>
    </location>
</feature>
<name>A0A2S4W3W4_9BASI</name>
<feature type="chain" id="PRO_5015453705" description="Secreted protein" evidence="1">
    <location>
        <begin position="23"/>
        <end position="108"/>
    </location>
</feature>
<feature type="signal peptide" evidence="1">
    <location>
        <begin position="1"/>
        <end position="22"/>
    </location>
</feature>